<feature type="transmembrane region" description="Helical" evidence="1">
    <location>
        <begin position="130"/>
        <end position="152"/>
    </location>
</feature>
<organism evidence="2 3">
    <name type="scientific">Candidatus Parvarchaeum acidiphilum ARMAN-4</name>
    <dbReference type="NCBI Taxonomy" id="662760"/>
    <lineage>
        <taxon>Archaea</taxon>
        <taxon>Candidatus Parvarchaeota</taxon>
        <taxon>Candidatus Parvarchaeum</taxon>
    </lineage>
</organism>
<protein>
    <submittedName>
        <fullName evidence="2">NADH-ubiquinone/plastoquinone oxidoreductase chain 6</fullName>
    </submittedName>
</protein>
<dbReference type="Gene3D" id="1.20.120.1200">
    <property type="entry name" value="NADH-ubiquinone/plastoquinone oxidoreductase chain 6, subunit NuoJ"/>
    <property type="match status" value="1"/>
</dbReference>
<dbReference type="Pfam" id="PF00499">
    <property type="entry name" value="Oxidored_q3"/>
    <property type="match status" value="1"/>
</dbReference>
<feature type="transmembrane region" description="Helical" evidence="1">
    <location>
        <begin position="59"/>
        <end position="77"/>
    </location>
</feature>
<dbReference type="EMBL" id="GG730040">
    <property type="protein sequence ID" value="EEZ93188.1"/>
    <property type="molecule type" value="Genomic_DNA"/>
</dbReference>
<dbReference type="GO" id="GO:0008137">
    <property type="term" value="F:NADH dehydrogenase (ubiquinone) activity"/>
    <property type="evidence" value="ECO:0007669"/>
    <property type="project" value="InterPro"/>
</dbReference>
<reference evidence="2 3" key="1">
    <citation type="journal article" date="2010" name="Proc. Natl. Acad. Sci. U.S.A.">
        <title>Enigmatic, ultrasmall, uncultivated Archaea.</title>
        <authorList>
            <person name="Baker B.J."/>
            <person name="Comolli L.R."/>
            <person name="Dick G.J."/>
            <person name="Hauser L.J."/>
            <person name="Hyatt D."/>
            <person name="Dill B.D."/>
            <person name="Land M.L."/>
            <person name="Verberkmoes N.C."/>
            <person name="Hettich R.L."/>
            <person name="Banfield J.F."/>
        </authorList>
    </citation>
    <scope>NUCLEOTIDE SEQUENCE [LARGE SCALE GENOMIC DNA]</scope>
</reference>
<name>D2EEH0_PARA4</name>
<sequence>MDLGSIGFLVISALLISTAILMVSTKNLIHSLLYMFMFVISVTAMILYLNAVFLGIAELIIYNGGIVLLLAIGISSMPEGTVTRLNSKLSFALPVIVLAVTSFLLLKMPSSSYSSSLNYTNFGTYFFQNYAGLLLVLAFTAIASIFSTIYIISKGEKV</sequence>
<evidence type="ECO:0000256" key="1">
    <source>
        <dbReference type="SAM" id="Phobius"/>
    </source>
</evidence>
<keyword evidence="1" id="KW-0472">Membrane</keyword>
<keyword evidence="2" id="KW-0830">Ubiquinone</keyword>
<gene>
    <name evidence="2" type="ORF">BJBARM4_0110</name>
</gene>
<keyword evidence="1" id="KW-1133">Transmembrane helix</keyword>
<proteinExistence type="predicted"/>
<feature type="transmembrane region" description="Helical" evidence="1">
    <location>
        <begin position="32"/>
        <end position="53"/>
    </location>
</feature>
<keyword evidence="1" id="KW-0812">Transmembrane</keyword>
<accession>D2EEH0</accession>
<dbReference type="Proteomes" id="UP000009375">
    <property type="component" value="Unassembled WGS sequence"/>
</dbReference>
<dbReference type="InterPro" id="IPR042106">
    <property type="entry name" value="Nuo/plastoQ_OxRdtase_6_NuoJ"/>
</dbReference>
<evidence type="ECO:0000313" key="2">
    <source>
        <dbReference type="EMBL" id="EEZ93188.1"/>
    </source>
</evidence>
<dbReference type="AlphaFoldDB" id="D2EEH0"/>
<evidence type="ECO:0000313" key="3">
    <source>
        <dbReference type="Proteomes" id="UP000009375"/>
    </source>
</evidence>
<feature type="transmembrane region" description="Helical" evidence="1">
    <location>
        <begin position="89"/>
        <end position="110"/>
    </location>
</feature>
<dbReference type="InterPro" id="IPR001457">
    <property type="entry name" value="NADH_UbQ/plastoQ_OxRdtase_su6"/>
</dbReference>
<feature type="transmembrane region" description="Helical" evidence="1">
    <location>
        <begin position="6"/>
        <end position="25"/>
    </location>
</feature>